<proteinExistence type="predicted"/>
<name>A0A7Y6BYN9_9BACL</name>
<evidence type="ECO:0000313" key="1">
    <source>
        <dbReference type="EMBL" id="NUU76936.1"/>
    </source>
</evidence>
<keyword evidence="1" id="KW-0862">Zinc</keyword>
<keyword evidence="1" id="KW-0479">Metal-binding</keyword>
<reference evidence="1 2" key="1">
    <citation type="submission" date="2020-05" db="EMBL/GenBank/DDBJ databases">
        <title>Genome Sequencing of Type Strains.</title>
        <authorList>
            <person name="Lemaire J.F."/>
            <person name="Inderbitzin P."/>
            <person name="Gregorio O.A."/>
            <person name="Collins S.B."/>
            <person name="Wespe N."/>
            <person name="Knight-Connoni V."/>
        </authorList>
    </citation>
    <scope>NUCLEOTIDE SEQUENCE [LARGE SCALE GENOMIC DNA]</scope>
    <source>
        <strain evidence="1 2">LMG 21957</strain>
    </source>
</reference>
<dbReference type="Pfam" id="PF10782">
    <property type="entry name" value="zf-C2HCIx2C"/>
    <property type="match status" value="1"/>
</dbReference>
<dbReference type="AlphaFoldDB" id="A0A7Y6BYN9"/>
<evidence type="ECO:0000313" key="2">
    <source>
        <dbReference type="Proteomes" id="UP000526125"/>
    </source>
</evidence>
<gene>
    <name evidence="1" type="ORF">HP552_17125</name>
</gene>
<organism evidence="1 2">
    <name type="scientific">Paenibacillus xylanilyticus</name>
    <dbReference type="NCBI Taxonomy" id="248903"/>
    <lineage>
        <taxon>Bacteria</taxon>
        <taxon>Bacillati</taxon>
        <taxon>Bacillota</taxon>
        <taxon>Bacilli</taxon>
        <taxon>Bacillales</taxon>
        <taxon>Paenibacillaceae</taxon>
        <taxon>Paenibacillus</taxon>
    </lineage>
</organism>
<dbReference type="Proteomes" id="UP000526125">
    <property type="component" value="Unassembled WGS sequence"/>
</dbReference>
<dbReference type="EMBL" id="JABMCB010000190">
    <property type="protein sequence ID" value="NUU76936.1"/>
    <property type="molecule type" value="Genomic_DNA"/>
</dbReference>
<sequence length="134" mass="15215">MLKDSGWTAMKEIATANNVTHAAYLKRRYSGYSPEEAASSKEDLKEIRTIKTEKQAESSEQSMTRQDALQEIDRILISKCDPCETRIKLSNRSTQLTNVCNNECPVGKQIQELGKRLKVAPRRSVLEDRKTNRG</sequence>
<comment type="caution">
    <text evidence="1">The sequence shown here is derived from an EMBL/GenBank/DDBJ whole genome shotgun (WGS) entry which is preliminary data.</text>
</comment>
<dbReference type="GO" id="GO:0008270">
    <property type="term" value="F:zinc ion binding"/>
    <property type="evidence" value="ECO:0007669"/>
    <property type="project" value="UniProtKB-KW"/>
</dbReference>
<keyword evidence="2" id="KW-1185">Reference proteome</keyword>
<accession>A0A7Y6BYN9</accession>
<dbReference type="InterPro" id="IPR019718">
    <property type="entry name" value="DUF2602"/>
</dbReference>
<keyword evidence="1" id="KW-0863">Zinc-finger</keyword>
<dbReference type="RefSeq" id="WP_175396630.1">
    <property type="nucleotide sequence ID" value="NZ_JABMCB010000190.1"/>
</dbReference>
<protein>
    <submittedName>
        <fullName evidence="1">Zinc-finger domain-containing protein</fullName>
    </submittedName>
</protein>